<dbReference type="GO" id="GO:0016740">
    <property type="term" value="F:transferase activity"/>
    <property type="evidence" value="ECO:0007669"/>
    <property type="project" value="UniProtKB-KW"/>
</dbReference>
<evidence type="ECO:0000256" key="1">
    <source>
        <dbReference type="SAM" id="Phobius"/>
    </source>
</evidence>
<keyword evidence="1" id="KW-0472">Membrane</keyword>
<dbReference type="Proteomes" id="UP000184048">
    <property type="component" value="Unassembled WGS sequence"/>
</dbReference>
<feature type="domain" description="Sulfatase N-terminal" evidence="2">
    <location>
        <begin position="246"/>
        <end position="427"/>
    </location>
</feature>
<dbReference type="STRING" id="1121884.SAMN02745131_03330"/>
<evidence type="ECO:0000313" key="3">
    <source>
        <dbReference type="EMBL" id="SHF70270.1"/>
    </source>
</evidence>
<feature type="transmembrane region" description="Helical" evidence="1">
    <location>
        <begin position="41"/>
        <end position="60"/>
    </location>
</feature>
<accession>A0A1M5DTK2</accession>
<reference evidence="3 4" key="1">
    <citation type="submission" date="2016-11" db="EMBL/GenBank/DDBJ databases">
        <authorList>
            <person name="Jaros S."/>
            <person name="Januszkiewicz K."/>
            <person name="Wedrychowicz H."/>
        </authorList>
    </citation>
    <scope>NUCLEOTIDE SEQUENCE [LARGE SCALE GENOMIC DNA]</scope>
    <source>
        <strain evidence="3 4">DSM 18119</strain>
    </source>
</reference>
<dbReference type="OrthoDB" id="681113at2"/>
<keyword evidence="4" id="KW-1185">Reference proteome</keyword>
<sequence length="482" mass="56534">MHFRIYESKFFSIPIFFVLLPVFFVLHGYSENLLLINFNDMLLLMLFYIALEACLFLVYLRIYKNSFKSALAVFLSFSIYFFFGAFHDLVKSFVNNFLSSYTFLLILPTLSFLFSLIYLKQRGFSKKLAVYLNFLFIFLIFTDIGIIIFKVINYDDKEFSISTSSTNKKPNIYLIVVDEYAGEDQLKSTFHCENHLFFNALSALNFSVIKYSKSNYSSTPFSIASLMSMSFHNELSNFEYTDENLKYCFTKISKSNVVSGLKSAGYQFFNYSIFDIEGENSLINKTFLKSGTQLITSQTLWNRVKRDLYENFVFRYMRNTSLYKHLIMKDYYNNELLYDRTAQAIKHSGNPKFVYTHLLMPHFPYYFNPDGKLNSIEKLGPENLKNKSLYLGYLQYANKKILDLLNKLISEDKNAIVVLLSDHGYRYANDGNMIYSNLLAIYDMQHYISDIESLHSNVNVFRLLFNSLFKTNLKLLPDKNFK</sequence>
<feature type="transmembrane region" description="Helical" evidence="1">
    <location>
        <begin position="98"/>
        <end position="119"/>
    </location>
</feature>
<feature type="transmembrane region" description="Helical" evidence="1">
    <location>
        <begin position="12"/>
        <end position="29"/>
    </location>
</feature>
<dbReference type="EMBL" id="FQUU01000016">
    <property type="protein sequence ID" value="SHF70270.1"/>
    <property type="molecule type" value="Genomic_DNA"/>
</dbReference>
<keyword evidence="1" id="KW-0812">Transmembrane</keyword>
<evidence type="ECO:0000313" key="4">
    <source>
        <dbReference type="Proteomes" id="UP000184048"/>
    </source>
</evidence>
<dbReference type="Gene3D" id="3.40.720.10">
    <property type="entry name" value="Alkaline Phosphatase, subunit A"/>
    <property type="match status" value="1"/>
</dbReference>
<dbReference type="Pfam" id="PF00884">
    <property type="entry name" value="Sulfatase"/>
    <property type="match status" value="1"/>
</dbReference>
<feature type="transmembrane region" description="Helical" evidence="1">
    <location>
        <begin position="131"/>
        <end position="152"/>
    </location>
</feature>
<evidence type="ECO:0000259" key="2">
    <source>
        <dbReference type="Pfam" id="PF00884"/>
    </source>
</evidence>
<dbReference type="SUPFAM" id="SSF53649">
    <property type="entry name" value="Alkaline phosphatase-like"/>
    <property type="match status" value="1"/>
</dbReference>
<proteinExistence type="predicted"/>
<gene>
    <name evidence="3" type="ORF">SAMN02745131_03330</name>
</gene>
<organism evidence="3 4">
    <name type="scientific">Flavisolibacter ginsengisoli DSM 18119</name>
    <dbReference type="NCBI Taxonomy" id="1121884"/>
    <lineage>
        <taxon>Bacteria</taxon>
        <taxon>Pseudomonadati</taxon>
        <taxon>Bacteroidota</taxon>
        <taxon>Chitinophagia</taxon>
        <taxon>Chitinophagales</taxon>
        <taxon>Chitinophagaceae</taxon>
        <taxon>Flavisolibacter</taxon>
    </lineage>
</organism>
<keyword evidence="3" id="KW-0808">Transferase</keyword>
<dbReference type="InterPro" id="IPR017850">
    <property type="entry name" value="Alkaline_phosphatase_core_sf"/>
</dbReference>
<dbReference type="InterPro" id="IPR000917">
    <property type="entry name" value="Sulfatase_N"/>
</dbReference>
<name>A0A1M5DTK2_9BACT</name>
<keyword evidence="1" id="KW-1133">Transmembrane helix</keyword>
<protein>
    <submittedName>
        <fullName evidence="3">Phosphoethanolamine transferase for glucans (OPG), alkaline phosphatase superfamily</fullName>
    </submittedName>
</protein>
<feature type="transmembrane region" description="Helical" evidence="1">
    <location>
        <begin position="67"/>
        <end position="86"/>
    </location>
</feature>
<dbReference type="AlphaFoldDB" id="A0A1M5DTK2"/>